<dbReference type="Gene3D" id="3.40.50.12230">
    <property type="match status" value="1"/>
</dbReference>
<name>A0AAF0YXG1_9CORY</name>
<dbReference type="Pfam" id="PF00551">
    <property type="entry name" value="Formyl_trans_N"/>
    <property type="match status" value="1"/>
</dbReference>
<proteinExistence type="inferred from homology"/>
<dbReference type="NCBIfam" id="TIGR00460">
    <property type="entry name" value="fmt"/>
    <property type="match status" value="1"/>
</dbReference>
<reference evidence="8" key="1">
    <citation type="submission" date="2017-12" db="EMBL/GenBank/DDBJ databases">
        <authorList>
            <person name="Thomas-White K."/>
            <person name="Wolfe A.J."/>
        </authorList>
    </citation>
    <scope>NUCLEOTIDE SEQUENCE</scope>
    <source>
        <strain evidence="8">UMB0763</strain>
    </source>
</reference>
<dbReference type="Pfam" id="PF02911">
    <property type="entry name" value="Formyl_trans_C"/>
    <property type="match status" value="1"/>
</dbReference>
<evidence type="ECO:0000256" key="2">
    <source>
        <dbReference type="ARBA" id="ARBA00012261"/>
    </source>
</evidence>
<evidence type="ECO:0000259" key="7">
    <source>
        <dbReference type="Pfam" id="PF02911"/>
    </source>
</evidence>
<dbReference type="HAMAP" id="MF_00182">
    <property type="entry name" value="Formyl_trans"/>
    <property type="match status" value="1"/>
</dbReference>
<dbReference type="EMBL" id="CP136958">
    <property type="protein sequence ID" value="WOT03238.1"/>
    <property type="molecule type" value="Genomic_DNA"/>
</dbReference>
<comment type="catalytic activity">
    <reaction evidence="5">
        <text>L-methionyl-tRNA(fMet) + (6R)-10-formyltetrahydrofolate = N-formyl-L-methionyl-tRNA(fMet) + (6S)-5,6,7,8-tetrahydrofolate + H(+)</text>
        <dbReference type="Rhea" id="RHEA:24380"/>
        <dbReference type="Rhea" id="RHEA-COMP:9952"/>
        <dbReference type="Rhea" id="RHEA-COMP:9953"/>
        <dbReference type="ChEBI" id="CHEBI:15378"/>
        <dbReference type="ChEBI" id="CHEBI:57453"/>
        <dbReference type="ChEBI" id="CHEBI:78530"/>
        <dbReference type="ChEBI" id="CHEBI:78844"/>
        <dbReference type="ChEBI" id="CHEBI:195366"/>
        <dbReference type="EC" id="2.1.2.9"/>
    </reaction>
</comment>
<dbReference type="InterPro" id="IPR036477">
    <property type="entry name" value="Formyl_transf_N_sf"/>
</dbReference>
<reference evidence="8" key="2">
    <citation type="submission" date="2023-10" db="EMBL/GenBank/DDBJ databases">
        <authorList>
            <person name="Choi B."/>
        </authorList>
    </citation>
    <scope>NUCLEOTIDE SEQUENCE</scope>
    <source>
        <strain evidence="8">UMB0763</strain>
    </source>
</reference>
<evidence type="ECO:0000256" key="3">
    <source>
        <dbReference type="ARBA" id="ARBA00022679"/>
    </source>
</evidence>
<dbReference type="PANTHER" id="PTHR11138">
    <property type="entry name" value="METHIONYL-TRNA FORMYLTRANSFERASE"/>
    <property type="match status" value="1"/>
</dbReference>
<dbReference type="EC" id="2.1.2.9" evidence="2 5"/>
<protein>
    <recommendedName>
        <fullName evidence="2 5">Methionyl-tRNA formyltransferase</fullName>
        <ecNumber evidence="2 5">2.1.2.9</ecNumber>
    </recommendedName>
</protein>
<organism evidence="8 9">
    <name type="scientific">Corynebacterium pyruviciproducens</name>
    <dbReference type="NCBI Taxonomy" id="598660"/>
    <lineage>
        <taxon>Bacteria</taxon>
        <taxon>Bacillati</taxon>
        <taxon>Actinomycetota</taxon>
        <taxon>Actinomycetes</taxon>
        <taxon>Mycobacteriales</taxon>
        <taxon>Corynebacteriaceae</taxon>
        <taxon>Corynebacterium</taxon>
    </lineage>
</organism>
<dbReference type="CDD" id="cd08704">
    <property type="entry name" value="Met_tRNA_FMT_C"/>
    <property type="match status" value="1"/>
</dbReference>
<dbReference type="InterPro" id="IPR044135">
    <property type="entry name" value="Met-tRNA-FMT_C"/>
</dbReference>
<dbReference type="RefSeq" id="WP_016457574.1">
    <property type="nucleotide sequence ID" value="NZ_CP136958.1"/>
</dbReference>
<dbReference type="InterPro" id="IPR005793">
    <property type="entry name" value="Formyl_trans_C"/>
</dbReference>
<dbReference type="SUPFAM" id="SSF53328">
    <property type="entry name" value="Formyltransferase"/>
    <property type="match status" value="1"/>
</dbReference>
<feature type="domain" description="Formyl transferase N-terminal" evidence="6">
    <location>
        <begin position="1"/>
        <end position="181"/>
    </location>
</feature>
<dbReference type="InterPro" id="IPR005794">
    <property type="entry name" value="Fmt"/>
</dbReference>
<dbReference type="CDD" id="cd08646">
    <property type="entry name" value="FMT_core_Met-tRNA-FMT_N"/>
    <property type="match status" value="1"/>
</dbReference>
<dbReference type="KEGG" id="cpyr:CYJ47_05645"/>
<dbReference type="Proteomes" id="UP000234560">
    <property type="component" value="Chromosome"/>
</dbReference>
<feature type="binding site" evidence="5">
    <location>
        <begin position="110"/>
        <end position="113"/>
    </location>
    <ligand>
        <name>(6S)-5,6,7,8-tetrahydrofolate</name>
        <dbReference type="ChEBI" id="CHEBI:57453"/>
    </ligand>
</feature>
<evidence type="ECO:0000313" key="8">
    <source>
        <dbReference type="EMBL" id="WOT03238.1"/>
    </source>
</evidence>
<gene>
    <name evidence="5 8" type="primary">fmt</name>
    <name evidence="8" type="ORF">CYJ47_05645</name>
</gene>
<evidence type="ECO:0000256" key="5">
    <source>
        <dbReference type="HAMAP-Rule" id="MF_00182"/>
    </source>
</evidence>
<evidence type="ECO:0000259" key="6">
    <source>
        <dbReference type="Pfam" id="PF00551"/>
    </source>
</evidence>
<dbReference type="GO" id="GO:0004479">
    <property type="term" value="F:methionyl-tRNA formyltransferase activity"/>
    <property type="evidence" value="ECO:0007669"/>
    <property type="project" value="UniProtKB-UniRule"/>
</dbReference>
<dbReference type="AlphaFoldDB" id="A0AAF0YXG1"/>
<comment type="function">
    <text evidence="5">Attaches a formyl group to the free amino group of methionyl-tRNA(fMet). The formyl group appears to play a dual role in the initiator identity of N-formylmethionyl-tRNA by promoting its recognition by IF2 and preventing the misappropriation of this tRNA by the elongation apparatus.</text>
</comment>
<accession>A0AAF0YXG1</accession>
<dbReference type="InterPro" id="IPR002376">
    <property type="entry name" value="Formyl_transf_N"/>
</dbReference>
<keyword evidence="4 5" id="KW-0648">Protein biosynthesis</keyword>
<feature type="domain" description="Formyl transferase C-terminal" evidence="7">
    <location>
        <begin position="203"/>
        <end position="310"/>
    </location>
</feature>
<sequence>MRILFAGTPEPAVATLERLIASDHEVIGVVTRPDARRGRGCTLHPSPVAACADKHGLTVYKPETLRGNEEFAELLAELAPDCMPVIAYGNLIPRELLTIPLYGFINVHYSLLPRWRGASPVQAAIAAGDKETGATIFRIDEGLDTGPILSTLTTPIKDSDTADDLLTRLAYAGADLLVETLDKLEAGDITSKEQKGDASYAHKLTKQAAQVDWTGDARVIDQRIRAFTPAPGAWTLWNEDKVKLGPVTPLPCSTLPNSSLPLASEVKLGPGEVRIDKNDVFVGTGTVPVRLSTVQAPGKKMMDAAAWGRGIHDHDGIVWK</sequence>
<dbReference type="SUPFAM" id="SSF50486">
    <property type="entry name" value="FMT C-terminal domain-like"/>
    <property type="match status" value="1"/>
</dbReference>
<comment type="similarity">
    <text evidence="1 5">Belongs to the Fmt family.</text>
</comment>
<evidence type="ECO:0000256" key="1">
    <source>
        <dbReference type="ARBA" id="ARBA00010699"/>
    </source>
</evidence>
<dbReference type="FunFam" id="3.40.50.12230:FF:000001">
    <property type="entry name" value="Methionyl-tRNA formyltransferase"/>
    <property type="match status" value="1"/>
</dbReference>
<keyword evidence="3 5" id="KW-0808">Transferase</keyword>
<dbReference type="PANTHER" id="PTHR11138:SF5">
    <property type="entry name" value="METHIONYL-TRNA FORMYLTRANSFERASE, MITOCHONDRIAL"/>
    <property type="match status" value="1"/>
</dbReference>
<dbReference type="InterPro" id="IPR011034">
    <property type="entry name" value="Formyl_transferase-like_C_sf"/>
</dbReference>
<evidence type="ECO:0000313" key="9">
    <source>
        <dbReference type="Proteomes" id="UP000234560"/>
    </source>
</evidence>
<dbReference type="InterPro" id="IPR041711">
    <property type="entry name" value="Met-tRNA-FMT_N"/>
</dbReference>
<dbReference type="GO" id="GO:0005829">
    <property type="term" value="C:cytosol"/>
    <property type="evidence" value="ECO:0007669"/>
    <property type="project" value="TreeGrafter"/>
</dbReference>
<evidence type="ECO:0000256" key="4">
    <source>
        <dbReference type="ARBA" id="ARBA00022917"/>
    </source>
</evidence>